<feature type="transmembrane region" description="Helical" evidence="1">
    <location>
        <begin position="77"/>
        <end position="96"/>
    </location>
</feature>
<feature type="chain" id="PRO_5033047283" evidence="2">
    <location>
        <begin position="21"/>
        <end position="100"/>
    </location>
</feature>
<keyword evidence="4" id="KW-1185">Reference proteome</keyword>
<organism evidence="3 4">
    <name type="scientific">Adineta steineri</name>
    <dbReference type="NCBI Taxonomy" id="433720"/>
    <lineage>
        <taxon>Eukaryota</taxon>
        <taxon>Metazoa</taxon>
        <taxon>Spiralia</taxon>
        <taxon>Gnathifera</taxon>
        <taxon>Rotifera</taxon>
        <taxon>Eurotatoria</taxon>
        <taxon>Bdelloidea</taxon>
        <taxon>Adinetida</taxon>
        <taxon>Adinetidae</taxon>
        <taxon>Adineta</taxon>
    </lineage>
</organism>
<evidence type="ECO:0000256" key="1">
    <source>
        <dbReference type="SAM" id="Phobius"/>
    </source>
</evidence>
<feature type="signal peptide" evidence="2">
    <location>
        <begin position="1"/>
        <end position="20"/>
    </location>
</feature>
<keyword evidence="1" id="KW-0812">Transmembrane</keyword>
<accession>A0A813TZU0</accession>
<proteinExistence type="predicted"/>
<evidence type="ECO:0000313" key="4">
    <source>
        <dbReference type="Proteomes" id="UP000663832"/>
    </source>
</evidence>
<dbReference type="Proteomes" id="UP000663832">
    <property type="component" value="Unassembled WGS sequence"/>
</dbReference>
<reference evidence="3" key="1">
    <citation type="submission" date="2021-02" db="EMBL/GenBank/DDBJ databases">
        <authorList>
            <person name="Nowell W R."/>
        </authorList>
    </citation>
    <scope>NUCLEOTIDE SEQUENCE</scope>
</reference>
<dbReference type="AlphaFoldDB" id="A0A813TZU0"/>
<keyword evidence="2" id="KW-0732">Signal</keyword>
<comment type="caution">
    <text evidence="3">The sequence shown here is derived from an EMBL/GenBank/DDBJ whole genome shotgun (WGS) entry which is preliminary data.</text>
</comment>
<keyword evidence="1" id="KW-0472">Membrane</keyword>
<dbReference type="EMBL" id="CAJNOM010000019">
    <property type="protein sequence ID" value="CAF0816473.1"/>
    <property type="molecule type" value="Genomic_DNA"/>
</dbReference>
<gene>
    <name evidence="3" type="ORF">QVE165_LOCUS5026</name>
</gene>
<dbReference type="OrthoDB" id="10067071at2759"/>
<name>A0A813TZU0_9BILA</name>
<sequence>MYGTMLFIFIFSLLVINVNSYGCRCSCCAGSGCSLLYLGTLSVPTCASTTCVDACKASYTTCLVGLSNAVCAATNIFKFYTISLLIISTFTFILIINKCS</sequence>
<evidence type="ECO:0000313" key="3">
    <source>
        <dbReference type="EMBL" id="CAF0816473.1"/>
    </source>
</evidence>
<evidence type="ECO:0000256" key="2">
    <source>
        <dbReference type="SAM" id="SignalP"/>
    </source>
</evidence>
<protein>
    <submittedName>
        <fullName evidence="3">Uncharacterized protein</fullName>
    </submittedName>
</protein>
<keyword evidence="1" id="KW-1133">Transmembrane helix</keyword>